<gene>
    <name evidence="3" type="ORF">DFJ43DRAFT_1101314</name>
</gene>
<proteinExistence type="predicted"/>
<keyword evidence="2" id="KW-0472">Membrane</keyword>
<dbReference type="Proteomes" id="UP001176059">
    <property type="component" value="Unassembled WGS sequence"/>
</dbReference>
<reference evidence="3" key="2">
    <citation type="journal article" date="2023" name="Proc. Natl. Acad. Sci. U.S.A.">
        <title>A global phylogenomic analysis of the shiitake genus Lentinula.</title>
        <authorList>
            <person name="Sierra-Patev S."/>
            <person name="Min B."/>
            <person name="Naranjo-Ortiz M."/>
            <person name="Looney B."/>
            <person name="Konkel Z."/>
            <person name="Slot J.C."/>
            <person name="Sakamoto Y."/>
            <person name="Steenwyk J.L."/>
            <person name="Rokas A."/>
            <person name="Carro J."/>
            <person name="Camarero S."/>
            <person name="Ferreira P."/>
            <person name="Molpeceres G."/>
            <person name="Ruiz-Duenas F.J."/>
            <person name="Serrano A."/>
            <person name="Henrissat B."/>
            <person name="Drula E."/>
            <person name="Hughes K.W."/>
            <person name="Mata J.L."/>
            <person name="Ishikawa N.K."/>
            <person name="Vargas-Isla R."/>
            <person name="Ushijima S."/>
            <person name="Smith C.A."/>
            <person name="Donoghue J."/>
            <person name="Ahrendt S."/>
            <person name="Andreopoulos W."/>
            <person name="He G."/>
            <person name="LaButti K."/>
            <person name="Lipzen A."/>
            <person name="Ng V."/>
            <person name="Riley R."/>
            <person name="Sandor L."/>
            <person name="Barry K."/>
            <person name="Martinez A.T."/>
            <person name="Xiao Y."/>
            <person name="Gibbons J.G."/>
            <person name="Terashima K."/>
            <person name="Grigoriev I.V."/>
            <person name="Hibbett D."/>
        </authorList>
    </citation>
    <scope>NUCLEOTIDE SEQUENCE</scope>
    <source>
        <strain evidence="3">ET3784</strain>
    </source>
</reference>
<evidence type="ECO:0000256" key="1">
    <source>
        <dbReference type="SAM" id="MobiDB-lite"/>
    </source>
</evidence>
<evidence type="ECO:0000256" key="2">
    <source>
        <dbReference type="SAM" id="Phobius"/>
    </source>
</evidence>
<feature type="transmembrane region" description="Helical" evidence="2">
    <location>
        <begin position="422"/>
        <end position="441"/>
    </location>
</feature>
<dbReference type="AlphaFoldDB" id="A0AA38MWA4"/>
<feature type="region of interest" description="Disordered" evidence="1">
    <location>
        <begin position="1"/>
        <end position="47"/>
    </location>
</feature>
<accession>A0AA38MWA4</accession>
<protein>
    <submittedName>
        <fullName evidence="3">Uncharacterized protein</fullName>
    </submittedName>
</protein>
<organism evidence="3 4">
    <name type="scientific">Lentinula guzmanii</name>
    <dbReference type="NCBI Taxonomy" id="2804957"/>
    <lineage>
        <taxon>Eukaryota</taxon>
        <taxon>Fungi</taxon>
        <taxon>Dikarya</taxon>
        <taxon>Basidiomycota</taxon>
        <taxon>Agaricomycotina</taxon>
        <taxon>Agaricomycetes</taxon>
        <taxon>Agaricomycetidae</taxon>
        <taxon>Agaricales</taxon>
        <taxon>Marasmiineae</taxon>
        <taxon>Omphalotaceae</taxon>
        <taxon>Lentinula</taxon>
    </lineage>
</organism>
<keyword evidence="2" id="KW-1133">Transmembrane helix</keyword>
<name>A0AA38MWA4_9AGAR</name>
<reference evidence="3" key="1">
    <citation type="submission" date="2022-08" db="EMBL/GenBank/DDBJ databases">
        <authorList>
            <consortium name="DOE Joint Genome Institute"/>
            <person name="Min B."/>
            <person name="Sierra-Patev S."/>
            <person name="Naranjo-Ortiz M."/>
            <person name="Looney B."/>
            <person name="Konkel Z."/>
            <person name="Slot J.C."/>
            <person name="Sakamoto Y."/>
            <person name="Steenwyk J.L."/>
            <person name="Rokas A."/>
            <person name="Carro J."/>
            <person name="Camarero S."/>
            <person name="Ferreira P."/>
            <person name="Molpeceres G."/>
            <person name="Ruiz-duenas F.J."/>
            <person name="Serrano A."/>
            <person name="Henrissat B."/>
            <person name="Drula E."/>
            <person name="Hughes K.W."/>
            <person name="Mata J.L."/>
            <person name="Ishikawa N.K."/>
            <person name="Vargas-Isla R."/>
            <person name="Ushijima S."/>
            <person name="Smith C.A."/>
            <person name="Ahrendt S."/>
            <person name="Andreopoulos W."/>
            <person name="He G."/>
            <person name="LaButti K."/>
            <person name="Lipzen A."/>
            <person name="Ng V."/>
            <person name="Riley R."/>
            <person name="Sandor L."/>
            <person name="Barry K."/>
            <person name="Martinez A.T."/>
            <person name="Xiao Y."/>
            <person name="Gibbons J.G."/>
            <person name="Terashima K."/>
            <person name="Hibbett D.S."/>
            <person name="Grigoriev I.V."/>
        </authorList>
    </citation>
    <scope>NUCLEOTIDE SEQUENCE</scope>
    <source>
        <strain evidence="3">ET3784</strain>
    </source>
</reference>
<evidence type="ECO:0000313" key="4">
    <source>
        <dbReference type="Proteomes" id="UP001176059"/>
    </source>
</evidence>
<comment type="caution">
    <text evidence="3">The sequence shown here is derived from an EMBL/GenBank/DDBJ whole genome shotgun (WGS) entry which is preliminary data.</text>
</comment>
<sequence length="502" mass="54661">MASTRTELSSDAPMKPTFTMDRFSGSGRTDSTVDDSPFGSTLNTPLDENMREPFEAIGERLKELQLHRAVNNTNEDQHVHMNSLEQVVASKPSAADINEDLERHDSSLISQSSQEQVQDQFSQKLQSHSVQEQISTRILVSADGISQAAAEENFDGLLTNISDTSAISDKFLSSFPTVPFSSPEVPNDQVMPASPIPFSNELSRSLYNIQISQSIESSLAPSTSILSSMSPTDSPVFFSPELDAGFSAHSRASSLYNLPNAPITISPSMASAKTDCSSYSDVEATTDLGAQASAISTQEQSNKYKNLEDHFAFNPEPDYTFSVLRSLEFTPANLPVLFFKVACFVPWCALVGGTILLSPTNIGKVAFSPGVGVGNLRLDYVSPPPKSIHRFAHWTECAIPQIMTFLAAFITGLWFLTGTGMGMGLAISVTAVVLAQMVIAWQDFDFRLGGSGGTASRPLGEDDRESIWMVMRLYAMMEENKTWFTGSLEKGLFIVGQETETE</sequence>
<dbReference type="EMBL" id="JANVFO010000080">
    <property type="protein sequence ID" value="KAJ3716244.1"/>
    <property type="molecule type" value="Genomic_DNA"/>
</dbReference>
<evidence type="ECO:0000313" key="3">
    <source>
        <dbReference type="EMBL" id="KAJ3716244.1"/>
    </source>
</evidence>
<keyword evidence="4" id="KW-1185">Reference proteome</keyword>
<keyword evidence="2" id="KW-0812">Transmembrane</keyword>